<dbReference type="KEGG" id="vg:65107931"/>
<reference evidence="3 4" key="1">
    <citation type="submission" date="2017-04" db="EMBL/GenBank/DDBJ databases">
        <title>Isolation and Genetic Analysis of a Novel Cyanophage S-H35 from the Bohai Sea.</title>
        <authorList>
            <person name="Xu X."/>
        </authorList>
    </citation>
    <scope>NUCLEOTIDE SEQUENCE [LARGE SCALE GENOMIC DNA]</scope>
</reference>
<proteinExistence type="predicted"/>
<feature type="region of interest" description="Disordered" evidence="1">
    <location>
        <begin position="396"/>
        <end position="481"/>
    </location>
</feature>
<feature type="compositionally biased region" description="Basic and acidic residues" evidence="1">
    <location>
        <begin position="152"/>
        <end position="169"/>
    </location>
</feature>
<evidence type="ECO:0000256" key="1">
    <source>
        <dbReference type="SAM" id="MobiDB-lite"/>
    </source>
</evidence>
<evidence type="ECO:0000259" key="2">
    <source>
        <dbReference type="Pfam" id="PF19846"/>
    </source>
</evidence>
<feature type="compositionally biased region" description="Polar residues" evidence="1">
    <location>
        <begin position="399"/>
        <end position="410"/>
    </location>
</feature>
<dbReference type="Pfam" id="PF19846">
    <property type="entry name" value="DUF6321"/>
    <property type="match status" value="1"/>
</dbReference>
<feature type="compositionally biased region" description="Basic and acidic residues" evidence="1">
    <location>
        <begin position="130"/>
        <end position="140"/>
    </location>
</feature>
<evidence type="ECO:0000313" key="3">
    <source>
        <dbReference type="EMBL" id="ARW57072.1"/>
    </source>
</evidence>
<accession>A0A1Z1LWN4</accession>
<feature type="region of interest" description="Disordered" evidence="1">
    <location>
        <begin position="65"/>
        <end position="226"/>
    </location>
</feature>
<evidence type="ECO:0000313" key="4">
    <source>
        <dbReference type="Proteomes" id="UP000225351"/>
    </source>
</evidence>
<dbReference type="EMBL" id="KY945241">
    <property type="protein sequence ID" value="ARW57072.1"/>
    <property type="molecule type" value="Genomic_RNA"/>
</dbReference>
<feature type="compositionally biased region" description="Basic and acidic residues" evidence="1">
    <location>
        <begin position="177"/>
        <end position="199"/>
    </location>
</feature>
<dbReference type="RefSeq" id="YP_010090459.1">
    <property type="nucleotide sequence ID" value="NC_055719.1"/>
</dbReference>
<name>A0A1Z1LWN4_9CAUD</name>
<dbReference type="Proteomes" id="UP000225351">
    <property type="component" value="Segment"/>
</dbReference>
<dbReference type="GeneID" id="65107931"/>
<keyword evidence="4" id="KW-1185">Reference proteome</keyword>
<sequence length="481" mass="54271">MPAVNQEAERIIRGMKRRSASRFRRLYGKRAREVMYATANKLAQQEQVKMPPTYNEIFGEANKSGDDSLHDWFAQNSADDGTPGWPQIGGKYAGKPCARQPGQKTKPKCGSSKMRRALNSDEEEKAFRRKNAEDPNPDRKGKAKNVATEETILERGDFWHPDPDEDRKLGGPGANQRAREDRASASKPKPKSDSKKLRPGESYMDYAKRQKGYTPPKKKEGIRDKIKRRLGLNNSFEPEGEAIEEGKVTDIAIKAIRATQGESPKYLSKRSEMIRRLKQRQLNQYLTQRDKKKKERVTNVGMEESLEWLTEEQFDEAAGEKDACYKKVKSRYKVWPSAYASGALVQCRKVGADNWGNKSEEFTFEAAMKCWKGCRRVPGTVAGTKGSCTCDSKNEEVTNESAAWTRTAGKNSEGGLNEKGRKSYEEENPGSDLKAPSKKVGNPRRTSFCARMDGMKKKLTSKKTANDPDSRINKSLRAWNC</sequence>
<organism evidence="3 4">
    <name type="scientific">Synechococcus phage S-H35</name>
    <dbReference type="NCBI Taxonomy" id="1983572"/>
    <lineage>
        <taxon>Viruses</taxon>
        <taxon>Duplodnaviria</taxon>
        <taxon>Heunggongvirae</taxon>
        <taxon>Uroviricota</taxon>
        <taxon>Caudoviricetes</taxon>
        <taxon>Pantevenvirales</taxon>
        <taxon>Kyanoviridae</taxon>
        <taxon>Shandvirus</taxon>
        <taxon>Shandvirus sh35</taxon>
    </lineage>
</organism>
<protein>
    <recommendedName>
        <fullName evidence="2">DUF6321 domain-containing protein</fullName>
    </recommendedName>
</protein>
<feature type="compositionally biased region" description="Basic and acidic residues" evidence="1">
    <location>
        <begin position="416"/>
        <end position="425"/>
    </location>
</feature>
<feature type="domain" description="DUF6321" evidence="2">
    <location>
        <begin position="409"/>
        <end position="479"/>
    </location>
</feature>
<dbReference type="InterPro" id="IPR046284">
    <property type="entry name" value="DUF6321"/>
</dbReference>